<feature type="domain" description="RRM" evidence="3">
    <location>
        <begin position="1"/>
        <end position="103"/>
    </location>
</feature>
<protein>
    <recommendedName>
        <fullName evidence="3">RRM domain-containing protein</fullName>
    </recommendedName>
</protein>
<keyword evidence="1 2" id="KW-0694">RNA-binding</keyword>
<dbReference type="SMART" id="SM00360">
    <property type="entry name" value="RRM"/>
    <property type="match status" value="1"/>
</dbReference>
<dbReference type="EMBL" id="JALNTZ010000370">
    <property type="protein sequence ID" value="KAJ3634518.1"/>
    <property type="molecule type" value="Genomic_DNA"/>
</dbReference>
<evidence type="ECO:0000259" key="3">
    <source>
        <dbReference type="PROSITE" id="PS50102"/>
    </source>
</evidence>
<dbReference type="PANTHER" id="PTHR23147">
    <property type="entry name" value="SERINE/ARGININE RICH SPLICING FACTOR"/>
    <property type="match status" value="1"/>
</dbReference>
<dbReference type="InterPro" id="IPR050907">
    <property type="entry name" value="SRSF"/>
</dbReference>
<accession>A0AA38HKS3</accession>
<organism evidence="4 5">
    <name type="scientific">Zophobas morio</name>
    <dbReference type="NCBI Taxonomy" id="2755281"/>
    <lineage>
        <taxon>Eukaryota</taxon>
        <taxon>Metazoa</taxon>
        <taxon>Ecdysozoa</taxon>
        <taxon>Arthropoda</taxon>
        <taxon>Hexapoda</taxon>
        <taxon>Insecta</taxon>
        <taxon>Pterygota</taxon>
        <taxon>Neoptera</taxon>
        <taxon>Endopterygota</taxon>
        <taxon>Coleoptera</taxon>
        <taxon>Polyphaga</taxon>
        <taxon>Cucujiformia</taxon>
        <taxon>Tenebrionidae</taxon>
        <taxon>Zophobas</taxon>
    </lineage>
</organism>
<keyword evidence="5" id="KW-1185">Reference proteome</keyword>
<name>A0AA38HKS3_9CUCU</name>
<dbReference type="AlphaFoldDB" id="A0AA38HKS3"/>
<dbReference type="PROSITE" id="PS50102">
    <property type="entry name" value="RRM"/>
    <property type="match status" value="1"/>
</dbReference>
<dbReference type="Gene3D" id="3.30.70.330">
    <property type="match status" value="1"/>
</dbReference>
<dbReference type="InterPro" id="IPR035979">
    <property type="entry name" value="RBD_domain_sf"/>
</dbReference>
<reference evidence="4" key="1">
    <citation type="journal article" date="2023" name="G3 (Bethesda)">
        <title>Whole genome assemblies of Zophobas morio and Tenebrio molitor.</title>
        <authorList>
            <person name="Kaur S."/>
            <person name="Stinson S.A."/>
            <person name="diCenzo G.C."/>
        </authorList>
    </citation>
    <scope>NUCLEOTIDE SEQUENCE</scope>
    <source>
        <strain evidence="4">QUZm001</strain>
    </source>
</reference>
<sequence length="117" mass="13342">MYAAAIGPSSTHALTHCLLQTREEDLREYFRKYGPITDIFLPRDLRGAALLLFFFIPSNVLLGQYRGFGFVTYKNQEDAEDAAYKTDGREFDGRVLEVNIARMKVVAVLFPPYSLSR</sequence>
<dbReference type="GO" id="GO:0003723">
    <property type="term" value="F:RNA binding"/>
    <property type="evidence" value="ECO:0007669"/>
    <property type="project" value="UniProtKB-UniRule"/>
</dbReference>
<evidence type="ECO:0000313" key="4">
    <source>
        <dbReference type="EMBL" id="KAJ3634518.1"/>
    </source>
</evidence>
<dbReference type="Proteomes" id="UP001168821">
    <property type="component" value="Unassembled WGS sequence"/>
</dbReference>
<evidence type="ECO:0000256" key="1">
    <source>
        <dbReference type="ARBA" id="ARBA00022884"/>
    </source>
</evidence>
<comment type="caution">
    <text evidence="4">The sequence shown here is derived from an EMBL/GenBank/DDBJ whole genome shotgun (WGS) entry which is preliminary data.</text>
</comment>
<dbReference type="SUPFAM" id="SSF54928">
    <property type="entry name" value="RNA-binding domain, RBD"/>
    <property type="match status" value="1"/>
</dbReference>
<dbReference type="Pfam" id="PF00076">
    <property type="entry name" value="RRM_1"/>
    <property type="match status" value="2"/>
</dbReference>
<evidence type="ECO:0000256" key="2">
    <source>
        <dbReference type="PROSITE-ProRule" id="PRU00176"/>
    </source>
</evidence>
<dbReference type="InterPro" id="IPR000504">
    <property type="entry name" value="RRM_dom"/>
</dbReference>
<dbReference type="InterPro" id="IPR012677">
    <property type="entry name" value="Nucleotide-bd_a/b_plait_sf"/>
</dbReference>
<gene>
    <name evidence="4" type="ORF">Zmor_011998</name>
</gene>
<proteinExistence type="predicted"/>
<evidence type="ECO:0000313" key="5">
    <source>
        <dbReference type="Proteomes" id="UP001168821"/>
    </source>
</evidence>